<name>A0A382WK38_9ZZZZ</name>
<dbReference type="EMBL" id="UINC01160368">
    <property type="protein sequence ID" value="SVD58974.1"/>
    <property type="molecule type" value="Genomic_DNA"/>
</dbReference>
<proteinExistence type="predicted"/>
<reference evidence="1" key="1">
    <citation type="submission" date="2018-05" db="EMBL/GenBank/DDBJ databases">
        <authorList>
            <person name="Lanie J.A."/>
            <person name="Ng W.-L."/>
            <person name="Kazmierczak K.M."/>
            <person name="Andrzejewski T.M."/>
            <person name="Davidsen T.M."/>
            <person name="Wayne K.J."/>
            <person name="Tettelin H."/>
            <person name="Glass J.I."/>
            <person name="Rusch D."/>
            <person name="Podicherti R."/>
            <person name="Tsui H.-C.T."/>
            <person name="Winkler M.E."/>
        </authorList>
    </citation>
    <scope>NUCLEOTIDE SEQUENCE</scope>
</reference>
<organism evidence="1">
    <name type="scientific">marine metagenome</name>
    <dbReference type="NCBI Taxonomy" id="408172"/>
    <lineage>
        <taxon>unclassified sequences</taxon>
        <taxon>metagenomes</taxon>
        <taxon>ecological metagenomes</taxon>
    </lineage>
</organism>
<protein>
    <recommendedName>
        <fullName evidence="2">Small CPxCG-related zinc finger protein</fullName>
    </recommendedName>
</protein>
<evidence type="ECO:0000313" key="1">
    <source>
        <dbReference type="EMBL" id="SVD58974.1"/>
    </source>
</evidence>
<dbReference type="AlphaFoldDB" id="A0A382WK38"/>
<evidence type="ECO:0008006" key="2">
    <source>
        <dbReference type="Google" id="ProtNLM"/>
    </source>
</evidence>
<accession>A0A382WK38</accession>
<gene>
    <name evidence="1" type="ORF">METZ01_LOCUS411828</name>
</gene>
<sequence>MSEFTLTKRNDISPKCPHCEEELGEVFYQTKGRGLLEGRNAIYYCPSCHKVLGVGQGVAK</sequence>